<evidence type="ECO:0000259" key="1">
    <source>
        <dbReference type="PROSITE" id="PS51910"/>
    </source>
</evidence>
<sequence>MLKNIIEQVNLDDFLKGRKKFEWNDDVMFKRMVKVRDSRSPPNFKLLLSFGGWNYCQETGGGCVDAYLVAMMETTCVVEVLDWEYPGKEDKETYTMLMREMADVFHKRNLLVTAAVPLAKSKMEDGFKVKELAEILDLVNVMTYDCHGGSWENRTGLNSPLYTLKTDKDKFSMKMIKSESIISKP</sequence>
<feature type="domain" description="GH18" evidence="1">
    <location>
        <begin position="1"/>
        <end position="185"/>
    </location>
</feature>
<dbReference type="GO" id="GO:0004568">
    <property type="term" value="F:chitinase activity"/>
    <property type="evidence" value="ECO:0007669"/>
    <property type="project" value="TreeGrafter"/>
</dbReference>
<dbReference type="GO" id="GO:0008061">
    <property type="term" value="F:chitin binding"/>
    <property type="evidence" value="ECO:0007669"/>
    <property type="project" value="TreeGrafter"/>
</dbReference>
<dbReference type="WBParaSite" id="nRc.2.0.1.t48193-RA">
    <property type="protein sequence ID" value="nRc.2.0.1.t48193-RA"/>
    <property type="gene ID" value="nRc.2.0.1.g48193"/>
</dbReference>
<dbReference type="InterPro" id="IPR001223">
    <property type="entry name" value="Glyco_hydro18_cat"/>
</dbReference>
<dbReference type="GO" id="GO:0005576">
    <property type="term" value="C:extracellular region"/>
    <property type="evidence" value="ECO:0007669"/>
    <property type="project" value="TreeGrafter"/>
</dbReference>
<dbReference type="PANTHER" id="PTHR11177:SF317">
    <property type="entry name" value="CHITINASE 12-RELATED"/>
    <property type="match status" value="1"/>
</dbReference>
<dbReference type="PROSITE" id="PS51910">
    <property type="entry name" value="GH18_2"/>
    <property type="match status" value="1"/>
</dbReference>
<protein>
    <submittedName>
        <fullName evidence="3">GH18 domain-containing protein</fullName>
    </submittedName>
</protein>
<dbReference type="InterPro" id="IPR050314">
    <property type="entry name" value="Glycosyl_Hydrlase_18"/>
</dbReference>
<dbReference type="PANTHER" id="PTHR11177">
    <property type="entry name" value="CHITINASE"/>
    <property type="match status" value="1"/>
</dbReference>
<dbReference type="InterPro" id="IPR017853">
    <property type="entry name" value="GH"/>
</dbReference>
<keyword evidence="2" id="KW-1185">Reference proteome</keyword>
<dbReference type="Pfam" id="PF00704">
    <property type="entry name" value="Glyco_hydro_18"/>
    <property type="match status" value="1"/>
</dbReference>
<name>A0A915LCX7_ROMCU</name>
<evidence type="ECO:0000313" key="2">
    <source>
        <dbReference type="Proteomes" id="UP000887565"/>
    </source>
</evidence>
<dbReference type="Proteomes" id="UP000887565">
    <property type="component" value="Unplaced"/>
</dbReference>
<proteinExistence type="predicted"/>
<organism evidence="2 3">
    <name type="scientific">Romanomermis culicivorax</name>
    <name type="common">Nematode worm</name>
    <dbReference type="NCBI Taxonomy" id="13658"/>
    <lineage>
        <taxon>Eukaryota</taxon>
        <taxon>Metazoa</taxon>
        <taxon>Ecdysozoa</taxon>
        <taxon>Nematoda</taxon>
        <taxon>Enoplea</taxon>
        <taxon>Dorylaimia</taxon>
        <taxon>Mermithida</taxon>
        <taxon>Mermithoidea</taxon>
        <taxon>Mermithidae</taxon>
        <taxon>Romanomermis</taxon>
    </lineage>
</organism>
<dbReference type="GO" id="GO:0006032">
    <property type="term" value="P:chitin catabolic process"/>
    <property type="evidence" value="ECO:0007669"/>
    <property type="project" value="TreeGrafter"/>
</dbReference>
<dbReference type="SUPFAM" id="SSF51445">
    <property type="entry name" value="(Trans)glycosidases"/>
    <property type="match status" value="1"/>
</dbReference>
<dbReference type="GO" id="GO:0005975">
    <property type="term" value="P:carbohydrate metabolic process"/>
    <property type="evidence" value="ECO:0007669"/>
    <property type="project" value="InterPro"/>
</dbReference>
<dbReference type="AlphaFoldDB" id="A0A915LCX7"/>
<reference evidence="3" key="1">
    <citation type="submission" date="2022-11" db="UniProtKB">
        <authorList>
            <consortium name="WormBaseParasite"/>
        </authorList>
    </citation>
    <scope>IDENTIFICATION</scope>
</reference>
<evidence type="ECO:0000313" key="3">
    <source>
        <dbReference type="WBParaSite" id="nRc.2.0.1.t48193-RA"/>
    </source>
</evidence>
<dbReference type="Gene3D" id="3.20.20.80">
    <property type="entry name" value="Glycosidases"/>
    <property type="match status" value="1"/>
</dbReference>
<accession>A0A915LCX7</accession>